<sequence length="161" mass="17484">MSSRTLSRRLYLLGLLALGGCGFAPVYGEDNVLRGQITFETRDTVPGFRLRERLEQRLGVTEVPAYVLRAQITDRRRSLAITTSGDNQRFNVLGTVTWVLTHATTGETLASGRHETFTSYAATGSTTATQAAETDATARLSVALADMIVSRLLLLAPGLPR</sequence>
<evidence type="ECO:0000313" key="1">
    <source>
        <dbReference type="EMBL" id="ARU03029.1"/>
    </source>
</evidence>
<dbReference type="PROSITE" id="PS51257">
    <property type="entry name" value="PROKAR_LIPOPROTEIN"/>
    <property type="match status" value="1"/>
</dbReference>
<keyword evidence="2" id="KW-1185">Reference proteome</keyword>
<proteinExistence type="predicted"/>
<dbReference type="InterPro" id="IPR007485">
    <property type="entry name" value="LPS_assembly_LptE"/>
</dbReference>
<dbReference type="Pfam" id="PF04390">
    <property type="entry name" value="LptE"/>
    <property type="match status" value="1"/>
</dbReference>
<dbReference type="STRING" id="1122181.GCA_000382265_02536"/>
<dbReference type="GO" id="GO:0019867">
    <property type="term" value="C:outer membrane"/>
    <property type="evidence" value="ECO:0007669"/>
    <property type="project" value="InterPro"/>
</dbReference>
<dbReference type="Gene3D" id="3.30.160.150">
    <property type="entry name" value="Lipoprotein like domain"/>
    <property type="match status" value="1"/>
</dbReference>
<evidence type="ECO:0000313" key="2">
    <source>
        <dbReference type="Proteomes" id="UP000195273"/>
    </source>
</evidence>
<accession>A0A1Y0EHX6</accession>
<dbReference type="Proteomes" id="UP000195273">
    <property type="component" value="Chromosome"/>
</dbReference>
<reference evidence="1 2" key="1">
    <citation type="submission" date="2017-05" db="EMBL/GenBank/DDBJ databases">
        <title>Genome Sequence of Loktanella vestfoldensis Strain SMR4r Isolated from a Culture of the Diatom Skeletonema marinoi.</title>
        <authorList>
            <person name="Topel M."/>
            <person name="Pinder M.I.M."/>
            <person name="Johansson O.N."/>
            <person name="Kourtchenko O."/>
            <person name="Godhe A."/>
            <person name="Clarke A.K."/>
        </authorList>
    </citation>
    <scope>NUCLEOTIDE SEQUENCE [LARGE SCALE GENOMIC DNA]</scope>
    <source>
        <strain evidence="1 2">SMR4r</strain>
    </source>
</reference>
<dbReference type="EMBL" id="CP021431">
    <property type="protein sequence ID" value="ARU03029.1"/>
    <property type="molecule type" value="Genomic_DNA"/>
</dbReference>
<gene>
    <name evidence="1" type="ORF">LOKVESSMR4R_03764</name>
</gene>
<protein>
    <submittedName>
        <fullName evidence="1">Lipopolysaccharide-assembly</fullName>
    </submittedName>
</protein>
<dbReference type="AlphaFoldDB" id="A0A1Y0EHX6"/>
<name>A0A1Y0EHX6_9RHOB</name>
<dbReference type="GO" id="GO:0043165">
    <property type="term" value="P:Gram-negative-bacterium-type cell outer membrane assembly"/>
    <property type="evidence" value="ECO:0007669"/>
    <property type="project" value="InterPro"/>
</dbReference>
<dbReference type="KEGG" id="lvs:LOKVESSMR4R_03764"/>
<organism evidence="1 2">
    <name type="scientific">Yoonia vestfoldensis</name>
    <dbReference type="NCBI Taxonomy" id="245188"/>
    <lineage>
        <taxon>Bacteria</taxon>
        <taxon>Pseudomonadati</taxon>
        <taxon>Pseudomonadota</taxon>
        <taxon>Alphaproteobacteria</taxon>
        <taxon>Rhodobacterales</taxon>
        <taxon>Paracoccaceae</taxon>
        <taxon>Yoonia</taxon>
    </lineage>
</organism>
<dbReference type="RefSeq" id="WP_237331852.1">
    <property type="nucleotide sequence ID" value="NZ_CP021431.1"/>
</dbReference>